<feature type="compositionally biased region" description="Polar residues" evidence="1">
    <location>
        <begin position="625"/>
        <end position="639"/>
    </location>
</feature>
<feature type="compositionally biased region" description="Acidic residues" evidence="1">
    <location>
        <begin position="559"/>
        <end position="594"/>
    </location>
</feature>
<feature type="region of interest" description="Disordered" evidence="1">
    <location>
        <begin position="524"/>
        <end position="689"/>
    </location>
</feature>
<accession>A0A3M7ST52</accession>
<feature type="compositionally biased region" description="Polar residues" evidence="1">
    <location>
        <begin position="549"/>
        <end position="558"/>
    </location>
</feature>
<dbReference type="OrthoDB" id="6537866at2759"/>
<gene>
    <name evidence="2" type="ORF">BpHYR1_044368</name>
</gene>
<dbReference type="EMBL" id="REGN01000811">
    <property type="protein sequence ID" value="RNA38872.1"/>
    <property type="molecule type" value="Genomic_DNA"/>
</dbReference>
<dbReference type="GO" id="GO:0016787">
    <property type="term" value="F:hydrolase activity"/>
    <property type="evidence" value="ECO:0007669"/>
    <property type="project" value="UniProtKB-KW"/>
</dbReference>
<organism evidence="2 3">
    <name type="scientific">Brachionus plicatilis</name>
    <name type="common">Marine rotifer</name>
    <name type="synonym">Brachionus muelleri</name>
    <dbReference type="NCBI Taxonomy" id="10195"/>
    <lineage>
        <taxon>Eukaryota</taxon>
        <taxon>Metazoa</taxon>
        <taxon>Spiralia</taxon>
        <taxon>Gnathifera</taxon>
        <taxon>Rotifera</taxon>
        <taxon>Eurotatoria</taxon>
        <taxon>Monogononta</taxon>
        <taxon>Pseudotrocha</taxon>
        <taxon>Ploima</taxon>
        <taxon>Brachionidae</taxon>
        <taxon>Brachionus</taxon>
    </lineage>
</organism>
<evidence type="ECO:0000313" key="3">
    <source>
        <dbReference type="Proteomes" id="UP000276133"/>
    </source>
</evidence>
<dbReference type="STRING" id="10195.A0A3M7ST52"/>
<comment type="caution">
    <text evidence="2">The sequence shown here is derived from an EMBL/GenBank/DDBJ whole genome shotgun (WGS) entry which is preliminary data.</text>
</comment>
<feature type="compositionally biased region" description="Low complexity" evidence="1">
    <location>
        <begin position="650"/>
        <end position="663"/>
    </location>
</feature>
<dbReference type="Proteomes" id="UP000276133">
    <property type="component" value="Unassembled WGS sequence"/>
</dbReference>
<sequence length="715" mass="81414">MNESTNKACCGFFVDTLNRVTSSKNILQLKSCFNTSQNELVEQDFVINDDLSQSDVENFLTYCNSWQQKQCVCIFTKDDLIEKFHHFLHQIISMSVIAIKNLCSPPTESDKSSPQVLESSVDFKEKLLCALVKVFSLNMPLYLTYKHLLFNNHGRYSRLPDCSCSNLSQDSLNLIQIYCITSQASSPANKSLNQDLDNLPVEFLRNICHFVDLYGLVSIKECFNSEQSFNLPLSLVHLLFNLIVNIRVWLNPTFVDQQILSIRPLAIKYMCSLCDKDLRLAGTRNTIDLMYESFKLPSLNSYINQTSESSQSSSSSDQTSQDNCTFEFKIDLDGLTLANKYLTSNTLTIRLCGVAQMSLQINAWSEFNSLNAANLRSNTAKNELADWFVQNNIIEYLYGPNLHHELIKRSQDIVNFLAFTNRLTEKHVDVIWASAQLKYCSKSVMETLISLIKHLDINSVKYLSKLISELELDKQTDQTLFLSALLTKTQWSLMLEFDDPRKVLNKSGSDTSQNSASNLCTKELTSATSSCSDQDDDKPSGKRLRQRRQTVNSLVNNVDENDESEDEDYEESEEESEDSDESEHESEDTEDLDIEVERESSSFRLNQRNENCESSQDGLDEELTRVNQINEMNKFQQENGSKDTHEGLESHSSNVSNASSTKNFNDVDKESEEEETAEEESDSGQILNRPYISPFVENLFNNRSRLTNTVSNQGI</sequence>
<keyword evidence="3" id="KW-1185">Reference proteome</keyword>
<name>A0A3M7ST52_BRAPC</name>
<feature type="compositionally biased region" description="Basic and acidic residues" evidence="1">
    <location>
        <begin position="640"/>
        <end position="649"/>
    </location>
</feature>
<protein>
    <submittedName>
        <fullName evidence="2">Ubiquitin carboxyl-terminal hydrolase 34-like</fullName>
    </submittedName>
</protein>
<proteinExistence type="predicted"/>
<evidence type="ECO:0000313" key="2">
    <source>
        <dbReference type="EMBL" id="RNA38872.1"/>
    </source>
</evidence>
<feature type="compositionally biased region" description="Polar residues" evidence="1">
    <location>
        <begin position="602"/>
        <end position="617"/>
    </location>
</feature>
<reference evidence="2 3" key="1">
    <citation type="journal article" date="2018" name="Sci. Rep.">
        <title>Genomic signatures of local adaptation to the degree of environmental predictability in rotifers.</title>
        <authorList>
            <person name="Franch-Gras L."/>
            <person name="Hahn C."/>
            <person name="Garcia-Roger E.M."/>
            <person name="Carmona M.J."/>
            <person name="Serra M."/>
            <person name="Gomez A."/>
        </authorList>
    </citation>
    <scope>NUCLEOTIDE SEQUENCE [LARGE SCALE GENOMIC DNA]</scope>
    <source>
        <strain evidence="2">HYR1</strain>
    </source>
</reference>
<evidence type="ECO:0000256" key="1">
    <source>
        <dbReference type="SAM" id="MobiDB-lite"/>
    </source>
</evidence>
<dbReference type="AlphaFoldDB" id="A0A3M7ST52"/>
<keyword evidence="2" id="KW-0378">Hydrolase</keyword>
<feature type="compositionally biased region" description="Acidic residues" evidence="1">
    <location>
        <begin position="669"/>
        <end position="682"/>
    </location>
</feature>